<dbReference type="InterPro" id="IPR002372">
    <property type="entry name" value="PQQ_rpt_dom"/>
</dbReference>
<dbReference type="AlphaFoldDB" id="A0A327K7G8"/>
<organism evidence="3 4">
    <name type="scientific">Rhodoplanes roseus</name>
    <dbReference type="NCBI Taxonomy" id="29409"/>
    <lineage>
        <taxon>Bacteria</taxon>
        <taxon>Pseudomonadati</taxon>
        <taxon>Pseudomonadota</taxon>
        <taxon>Alphaproteobacteria</taxon>
        <taxon>Hyphomicrobiales</taxon>
        <taxon>Nitrobacteraceae</taxon>
        <taxon>Rhodoplanes</taxon>
    </lineage>
</organism>
<proteinExistence type="predicted"/>
<sequence length="120" mass="12976">MIPRENSEKNYVSKGKPGLNENYGAPFAVSLKPFTSPLGLPCQAPPWGYVAGADLTTGKVAYMHRNGTVRDRSPIPLPFKMGVPDLGGPILTAGNLAFMSGSLDYYVRAFDATTGKQLWR</sequence>
<feature type="non-terminal residue" evidence="3">
    <location>
        <position position="120"/>
    </location>
</feature>
<evidence type="ECO:0000259" key="2">
    <source>
        <dbReference type="Pfam" id="PF01011"/>
    </source>
</evidence>
<feature type="domain" description="Pyrrolo-quinoline quinone repeat" evidence="2">
    <location>
        <begin position="7"/>
        <end position="120"/>
    </location>
</feature>
<evidence type="ECO:0000256" key="1">
    <source>
        <dbReference type="SAM" id="MobiDB-lite"/>
    </source>
</evidence>
<dbReference type="Pfam" id="PF01011">
    <property type="entry name" value="PQQ"/>
    <property type="match status" value="1"/>
</dbReference>
<dbReference type="Gene3D" id="2.140.10.10">
    <property type="entry name" value="Quinoprotein alcohol dehydrogenase-like superfamily"/>
    <property type="match status" value="1"/>
</dbReference>
<keyword evidence="4" id="KW-1185">Reference proteome</keyword>
<name>A0A327K7G8_9BRAD</name>
<accession>A0A327K7G8</accession>
<evidence type="ECO:0000313" key="3">
    <source>
        <dbReference type="EMBL" id="RAI33713.1"/>
    </source>
</evidence>
<reference evidence="3 4" key="1">
    <citation type="submission" date="2017-07" db="EMBL/GenBank/DDBJ databases">
        <title>Draft Genome Sequences of Select Purple Nonsulfur Bacteria.</title>
        <authorList>
            <person name="Lasarre B."/>
            <person name="Mckinlay J.B."/>
        </authorList>
    </citation>
    <scope>NUCLEOTIDE SEQUENCE [LARGE SCALE GENOMIC DNA]</scope>
    <source>
        <strain evidence="3 4">DSM 5909</strain>
    </source>
</reference>
<protein>
    <recommendedName>
        <fullName evidence="2">Pyrrolo-quinoline quinone repeat domain-containing protein</fullName>
    </recommendedName>
</protein>
<dbReference type="EMBL" id="NPEX01000680">
    <property type="protein sequence ID" value="RAI33713.1"/>
    <property type="molecule type" value="Genomic_DNA"/>
</dbReference>
<dbReference type="InterPro" id="IPR011047">
    <property type="entry name" value="Quinoprotein_ADH-like_sf"/>
</dbReference>
<dbReference type="Proteomes" id="UP000249130">
    <property type="component" value="Unassembled WGS sequence"/>
</dbReference>
<dbReference type="SUPFAM" id="SSF50998">
    <property type="entry name" value="Quinoprotein alcohol dehydrogenase-like"/>
    <property type="match status" value="1"/>
</dbReference>
<gene>
    <name evidence="3" type="ORF">CH341_31700</name>
</gene>
<evidence type="ECO:0000313" key="4">
    <source>
        <dbReference type="Proteomes" id="UP000249130"/>
    </source>
</evidence>
<comment type="caution">
    <text evidence="3">The sequence shown here is derived from an EMBL/GenBank/DDBJ whole genome shotgun (WGS) entry which is preliminary data.</text>
</comment>
<feature type="region of interest" description="Disordered" evidence="1">
    <location>
        <begin position="1"/>
        <end position="21"/>
    </location>
</feature>